<dbReference type="InterPro" id="IPR000863">
    <property type="entry name" value="Sulfotransferase_dom"/>
</dbReference>
<evidence type="ECO:0000259" key="2">
    <source>
        <dbReference type="Pfam" id="PF00685"/>
    </source>
</evidence>
<dbReference type="PANTHER" id="PTHR15723">
    <property type="entry name" value="CARBOHYDRATE SULFOTRANSFERASE 15"/>
    <property type="match status" value="1"/>
</dbReference>
<evidence type="ECO:0000256" key="1">
    <source>
        <dbReference type="SAM" id="Phobius"/>
    </source>
</evidence>
<dbReference type="GO" id="GO:0050659">
    <property type="term" value="F:N-acetylgalactosamine 4-sulfate 6-O-sulfotransferase activity"/>
    <property type="evidence" value="ECO:0007669"/>
    <property type="project" value="TreeGrafter"/>
</dbReference>
<dbReference type="AlphaFoldDB" id="A0A9D4BV40"/>
<evidence type="ECO:0000313" key="4">
    <source>
        <dbReference type="Proteomes" id="UP000828390"/>
    </source>
</evidence>
<gene>
    <name evidence="3" type="ORF">DPMN_066545</name>
</gene>
<keyword evidence="4" id="KW-1185">Reference proteome</keyword>
<dbReference type="InterPro" id="IPR027417">
    <property type="entry name" value="P-loop_NTPase"/>
</dbReference>
<dbReference type="SUPFAM" id="SSF52540">
    <property type="entry name" value="P-loop containing nucleoside triphosphate hydrolases"/>
    <property type="match status" value="1"/>
</dbReference>
<dbReference type="InterPro" id="IPR052654">
    <property type="entry name" value="CS_Sulfotransferase"/>
</dbReference>
<reference evidence="3" key="2">
    <citation type="submission" date="2020-11" db="EMBL/GenBank/DDBJ databases">
        <authorList>
            <person name="McCartney M.A."/>
            <person name="Auch B."/>
            <person name="Kono T."/>
            <person name="Mallez S."/>
            <person name="Becker A."/>
            <person name="Gohl D.M."/>
            <person name="Silverstein K.A.T."/>
            <person name="Koren S."/>
            <person name="Bechman K.B."/>
            <person name="Herman A."/>
            <person name="Abrahante J.E."/>
            <person name="Garbe J."/>
        </authorList>
    </citation>
    <scope>NUCLEOTIDE SEQUENCE</scope>
    <source>
        <strain evidence="3">Duluth1</strain>
        <tissue evidence="3">Whole animal</tissue>
    </source>
</reference>
<evidence type="ECO:0000313" key="3">
    <source>
        <dbReference type="EMBL" id="KAH3707148.1"/>
    </source>
</evidence>
<organism evidence="3 4">
    <name type="scientific">Dreissena polymorpha</name>
    <name type="common">Zebra mussel</name>
    <name type="synonym">Mytilus polymorpha</name>
    <dbReference type="NCBI Taxonomy" id="45954"/>
    <lineage>
        <taxon>Eukaryota</taxon>
        <taxon>Metazoa</taxon>
        <taxon>Spiralia</taxon>
        <taxon>Lophotrochozoa</taxon>
        <taxon>Mollusca</taxon>
        <taxon>Bivalvia</taxon>
        <taxon>Autobranchia</taxon>
        <taxon>Heteroconchia</taxon>
        <taxon>Euheterodonta</taxon>
        <taxon>Imparidentia</taxon>
        <taxon>Neoheterodontei</taxon>
        <taxon>Myida</taxon>
        <taxon>Dreissenoidea</taxon>
        <taxon>Dreissenidae</taxon>
        <taxon>Dreissena</taxon>
    </lineage>
</organism>
<dbReference type="Gene3D" id="3.40.50.300">
    <property type="entry name" value="P-loop containing nucleotide triphosphate hydrolases"/>
    <property type="match status" value="1"/>
</dbReference>
<reference evidence="3" key="1">
    <citation type="journal article" date="2019" name="bioRxiv">
        <title>The Genome of the Zebra Mussel, Dreissena polymorpha: A Resource for Invasive Species Research.</title>
        <authorList>
            <person name="McCartney M.A."/>
            <person name="Auch B."/>
            <person name="Kono T."/>
            <person name="Mallez S."/>
            <person name="Zhang Y."/>
            <person name="Obille A."/>
            <person name="Becker A."/>
            <person name="Abrahante J.E."/>
            <person name="Garbe J."/>
            <person name="Badalamenti J.P."/>
            <person name="Herman A."/>
            <person name="Mangelson H."/>
            <person name="Liachko I."/>
            <person name="Sullivan S."/>
            <person name="Sone E.D."/>
            <person name="Koren S."/>
            <person name="Silverstein K.A.T."/>
            <person name="Beckman K.B."/>
            <person name="Gohl D.M."/>
        </authorList>
    </citation>
    <scope>NUCLEOTIDE SEQUENCE</scope>
    <source>
        <strain evidence="3">Duluth1</strain>
        <tissue evidence="3">Whole animal</tissue>
    </source>
</reference>
<dbReference type="EMBL" id="JAIWYP010000014">
    <property type="protein sequence ID" value="KAH3707148.1"/>
    <property type="molecule type" value="Genomic_DNA"/>
</dbReference>
<feature type="domain" description="Sulfotransferase" evidence="2">
    <location>
        <begin position="236"/>
        <end position="495"/>
    </location>
</feature>
<sequence>MNYGPVRKWSFPFQEKINIKTPVVRKVFFSLCSIIAVIFFVLFYGCFSSGTACIKSQVVVQSHYNFHKQNVADHSRNLGDSPSLETDEISKVNHGPIFVKELNVSVSNIAVRSEVLEVGENETIDEDEELFEEDDNLSSGSGIDNTTMGFEEIDWSDSRLDLLHMRKPDFDPRFKNPCWFEPLTSLNPYENNTFTTFSPSSSRALETLANHWRVNADTYGDAPTTATTRLRCLPYFLIIGQPKCGSTDLFWKIAKHPDIVTPPIKELHWWSRNRQGRRFNYMKLIPFSDYIDMFDNAGVRIYEKLLDYIDDVDDDQIITGEASVSLFWDNGEWDRFPENMDQTQPRFIVPDYIHHFIPDVKLILILRNPVERMYSDYLYFHSTNKSVDDFHEAVKDAVDLYSSCVQTNSPRQCVYDPALGNKARVRLRVGMYSVFLRDWLRLFPLSQFHILRLEDYSREPVNYVKEVYRFLGLREIPSAREKLLVTSSTSNVRKQSDRALGDMLSETRALLLQFYRPYNEELAAMLSSKRYLWADS</sequence>
<proteinExistence type="predicted"/>
<keyword evidence="1" id="KW-1133">Transmembrane helix</keyword>
<feature type="transmembrane region" description="Helical" evidence="1">
    <location>
        <begin position="27"/>
        <end position="45"/>
    </location>
</feature>
<name>A0A9D4BV40_DREPO</name>
<comment type="caution">
    <text evidence="3">The sequence shown here is derived from an EMBL/GenBank/DDBJ whole genome shotgun (WGS) entry which is preliminary data.</text>
</comment>
<keyword evidence="1" id="KW-0812">Transmembrane</keyword>
<dbReference type="GO" id="GO:0019319">
    <property type="term" value="P:hexose biosynthetic process"/>
    <property type="evidence" value="ECO:0007669"/>
    <property type="project" value="TreeGrafter"/>
</dbReference>
<dbReference type="PANTHER" id="PTHR15723:SF0">
    <property type="entry name" value="CARBOHYDRATE SULFOTRANSFERASE 15"/>
    <property type="match status" value="1"/>
</dbReference>
<keyword evidence="1" id="KW-0472">Membrane</keyword>
<dbReference type="Proteomes" id="UP000828390">
    <property type="component" value="Unassembled WGS sequence"/>
</dbReference>
<accession>A0A9D4BV40</accession>
<dbReference type="Pfam" id="PF00685">
    <property type="entry name" value="Sulfotransfer_1"/>
    <property type="match status" value="1"/>
</dbReference>
<dbReference type="OrthoDB" id="8068875at2759"/>
<protein>
    <recommendedName>
        <fullName evidence="2">Sulfotransferase domain-containing protein</fullName>
    </recommendedName>
</protein>